<dbReference type="InterPro" id="IPR002397">
    <property type="entry name" value="Cyt_P450_B"/>
</dbReference>
<keyword evidence="3 7" id="KW-0479">Metal-binding</keyword>
<dbReference type="PRINTS" id="PR00359">
    <property type="entry name" value="BP450"/>
</dbReference>
<dbReference type="PANTHER" id="PTHR46696:SF1">
    <property type="entry name" value="CYTOCHROME P450 YJIB-RELATED"/>
    <property type="match status" value="1"/>
</dbReference>
<dbReference type="Pfam" id="PF00067">
    <property type="entry name" value="p450"/>
    <property type="match status" value="1"/>
</dbReference>
<dbReference type="GO" id="GO:0020037">
    <property type="term" value="F:heme binding"/>
    <property type="evidence" value="ECO:0007669"/>
    <property type="project" value="InterPro"/>
</dbReference>
<dbReference type="InterPro" id="IPR036396">
    <property type="entry name" value="Cyt_P450_sf"/>
</dbReference>
<dbReference type="Proteomes" id="UP000553776">
    <property type="component" value="Unassembled WGS sequence"/>
</dbReference>
<keyword evidence="4 7" id="KW-0560">Oxidoreductase</keyword>
<dbReference type="GO" id="GO:0005506">
    <property type="term" value="F:iron ion binding"/>
    <property type="evidence" value="ECO:0007669"/>
    <property type="project" value="InterPro"/>
</dbReference>
<sequence length="396" mass="44364">MSSLTDLRLDPYPWYAQMLESSPVVFSPEFGAYLVFRADDVKKVFADHQTFSSAVFDGLSQDFPFENQLTGMDPPRHTQLRALATHAFTPKAVMELEPRIRQIVDRLLDAMFAKEEIDFVRDFSVPFPISVIAEMLGIPPEDFGRFKGWSDTTVEISERLLTGQTEALPEHVAAFDELLGYFRDLLNERRREPKGDLISRLAVAEVEGRALSDTEASYLCSLLLVAGNETTTNLLSNAIRTFAEHPDQWEKLANDPNLASQAVEEVMRYRTSVQLMFRLVKQDTQVGGVAMKAGDRVAVFLGAANRDPAKYDRPNEFDITRPPAPHLTFGHGIHFCLGAPLARLEVTTALKALAGRVSAFRIPEGSDLEPLTNFNLLGLKRLPLRIERRDSGRPKS</sequence>
<accession>A0A841U4A7</accession>
<dbReference type="GO" id="GO:0016705">
    <property type="term" value="F:oxidoreductase activity, acting on paired donors, with incorporation or reduction of molecular oxygen"/>
    <property type="evidence" value="ECO:0007669"/>
    <property type="project" value="InterPro"/>
</dbReference>
<keyword evidence="5 7" id="KW-0408">Iron</keyword>
<evidence type="ECO:0000256" key="7">
    <source>
        <dbReference type="RuleBase" id="RU000461"/>
    </source>
</evidence>
<evidence type="ECO:0000256" key="6">
    <source>
        <dbReference type="ARBA" id="ARBA00023033"/>
    </source>
</evidence>
<reference evidence="8 9" key="1">
    <citation type="submission" date="2020-08" db="EMBL/GenBank/DDBJ databases">
        <title>Cohnella phylogeny.</title>
        <authorList>
            <person name="Dunlap C."/>
        </authorList>
    </citation>
    <scope>NUCLEOTIDE SEQUENCE [LARGE SCALE GENOMIC DNA]</scope>
    <source>
        <strain evidence="8 9">DSM 25239</strain>
    </source>
</reference>
<dbReference type="CDD" id="cd11032">
    <property type="entry name" value="P450_EryK-like"/>
    <property type="match status" value="1"/>
</dbReference>
<comment type="similarity">
    <text evidence="1 7">Belongs to the cytochrome P450 family.</text>
</comment>
<dbReference type="SUPFAM" id="SSF48264">
    <property type="entry name" value="Cytochrome P450"/>
    <property type="match status" value="1"/>
</dbReference>
<dbReference type="PROSITE" id="PS00086">
    <property type="entry name" value="CYTOCHROME_P450"/>
    <property type="match status" value="1"/>
</dbReference>
<keyword evidence="9" id="KW-1185">Reference proteome</keyword>
<name>A0A841U4A7_9BACL</name>
<protein>
    <submittedName>
        <fullName evidence="8">Cytochrome P450</fullName>
    </submittedName>
</protein>
<organism evidence="8 9">
    <name type="scientific">Cohnella xylanilytica</name>
    <dbReference type="NCBI Taxonomy" id="557555"/>
    <lineage>
        <taxon>Bacteria</taxon>
        <taxon>Bacillati</taxon>
        <taxon>Bacillota</taxon>
        <taxon>Bacilli</taxon>
        <taxon>Bacillales</taxon>
        <taxon>Paenibacillaceae</taxon>
        <taxon>Cohnella</taxon>
    </lineage>
</organism>
<evidence type="ECO:0000256" key="2">
    <source>
        <dbReference type="ARBA" id="ARBA00022617"/>
    </source>
</evidence>
<dbReference type="GO" id="GO:0004497">
    <property type="term" value="F:monooxygenase activity"/>
    <property type="evidence" value="ECO:0007669"/>
    <property type="project" value="UniProtKB-KW"/>
</dbReference>
<evidence type="ECO:0000256" key="1">
    <source>
        <dbReference type="ARBA" id="ARBA00010617"/>
    </source>
</evidence>
<evidence type="ECO:0000313" key="9">
    <source>
        <dbReference type="Proteomes" id="UP000553776"/>
    </source>
</evidence>
<keyword evidence="2 7" id="KW-0349">Heme</keyword>
<comment type="caution">
    <text evidence="8">The sequence shown here is derived from an EMBL/GenBank/DDBJ whole genome shotgun (WGS) entry which is preliminary data.</text>
</comment>
<dbReference type="InterPro" id="IPR001128">
    <property type="entry name" value="Cyt_P450"/>
</dbReference>
<dbReference type="FunFam" id="1.10.630.10:FF:000018">
    <property type="entry name" value="Cytochrome P450 monooxygenase"/>
    <property type="match status" value="1"/>
</dbReference>
<dbReference type="PRINTS" id="PR00385">
    <property type="entry name" value="P450"/>
</dbReference>
<evidence type="ECO:0000256" key="3">
    <source>
        <dbReference type="ARBA" id="ARBA00022723"/>
    </source>
</evidence>
<dbReference type="RefSeq" id="WP_185139499.1">
    <property type="nucleotide sequence ID" value="NZ_BORM01000010.1"/>
</dbReference>
<dbReference type="InterPro" id="IPR017972">
    <property type="entry name" value="Cyt_P450_CS"/>
</dbReference>
<dbReference type="PANTHER" id="PTHR46696">
    <property type="entry name" value="P450, PUTATIVE (EUROFUNG)-RELATED"/>
    <property type="match status" value="1"/>
</dbReference>
<evidence type="ECO:0000256" key="5">
    <source>
        <dbReference type="ARBA" id="ARBA00023004"/>
    </source>
</evidence>
<evidence type="ECO:0000256" key="4">
    <source>
        <dbReference type="ARBA" id="ARBA00023002"/>
    </source>
</evidence>
<dbReference type="EMBL" id="JACJVR010000130">
    <property type="protein sequence ID" value="MBB6695547.1"/>
    <property type="molecule type" value="Genomic_DNA"/>
</dbReference>
<dbReference type="AlphaFoldDB" id="A0A841U4A7"/>
<proteinExistence type="inferred from homology"/>
<dbReference type="Gene3D" id="1.10.630.10">
    <property type="entry name" value="Cytochrome P450"/>
    <property type="match status" value="1"/>
</dbReference>
<gene>
    <name evidence="8" type="ORF">H7B90_29570</name>
</gene>
<evidence type="ECO:0000313" key="8">
    <source>
        <dbReference type="EMBL" id="MBB6695547.1"/>
    </source>
</evidence>
<keyword evidence="6 7" id="KW-0503">Monooxygenase</keyword>